<dbReference type="Proteomes" id="UP000070400">
    <property type="component" value="Unassembled WGS sequence"/>
</dbReference>
<protein>
    <submittedName>
        <fullName evidence="1">Uncharacterized protein</fullName>
    </submittedName>
</protein>
<sequence>MTIPDAHENEFTGNLKLVATHLYFVDFTKEEPELHIIPKDEVDKHSREHSVSKTVRFASSLSTRLRNGEFRVEK</sequence>
<reference evidence="1 2" key="1">
    <citation type="journal article" date="2016" name="Sci. Rep.">
        <title>Metabolic traits of an uncultured archaeal lineage -MSBL1- from brine pools of the Red Sea.</title>
        <authorList>
            <person name="Mwirichia R."/>
            <person name="Alam I."/>
            <person name="Rashid M."/>
            <person name="Vinu M."/>
            <person name="Ba-Alawi W."/>
            <person name="Anthony Kamau A."/>
            <person name="Kamanda Ngugi D."/>
            <person name="Goker M."/>
            <person name="Klenk H.P."/>
            <person name="Bajic V."/>
            <person name="Stingl U."/>
        </authorList>
    </citation>
    <scope>NUCLEOTIDE SEQUENCE [LARGE SCALE GENOMIC DNA]</scope>
    <source>
        <strain evidence="1">SCGC-AAA261D19</strain>
    </source>
</reference>
<organism evidence="1 2">
    <name type="scientific">candidate division MSBL1 archaeon SCGC-AAA261D19</name>
    <dbReference type="NCBI Taxonomy" id="1698273"/>
    <lineage>
        <taxon>Archaea</taxon>
        <taxon>Methanobacteriati</taxon>
        <taxon>Methanobacteriota</taxon>
        <taxon>candidate division MSBL1</taxon>
    </lineage>
</organism>
<evidence type="ECO:0000313" key="1">
    <source>
        <dbReference type="EMBL" id="KXB01875.1"/>
    </source>
</evidence>
<accession>A0A133V609</accession>
<keyword evidence="2" id="KW-1185">Reference proteome</keyword>
<dbReference type="EMBL" id="LHXX01000036">
    <property type="protein sequence ID" value="KXB01875.1"/>
    <property type="molecule type" value="Genomic_DNA"/>
</dbReference>
<name>A0A133V609_9EURY</name>
<gene>
    <name evidence="1" type="ORF">AKJ43_02940</name>
</gene>
<evidence type="ECO:0000313" key="2">
    <source>
        <dbReference type="Proteomes" id="UP000070400"/>
    </source>
</evidence>
<proteinExistence type="predicted"/>
<comment type="caution">
    <text evidence="1">The sequence shown here is derived from an EMBL/GenBank/DDBJ whole genome shotgun (WGS) entry which is preliminary data.</text>
</comment>
<dbReference type="AlphaFoldDB" id="A0A133V609"/>